<keyword evidence="3" id="KW-1185">Reference proteome</keyword>
<dbReference type="RefSeq" id="XP_062636432.1">
    <property type="nucleotide sequence ID" value="XM_062777417.1"/>
</dbReference>
<feature type="compositionally biased region" description="Basic and acidic residues" evidence="1">
    <location>
        <begin position="369"/>
        <end position="387"/>
    </location>
</feature>
<protein>
    <submittedName>
        <fullName evidence="2">Uncharacterized protein</fullName>
    </submittedName>
</protein>
<accession>A0AAN6ZMZ5</accession>
<feature type="compositionally biased region" description="Pro residues" evidence="1">
    <location>
        <begin position="390"/>
        <end position="399"/>
    </location>
</feature>
<dbReference type="Proteomes" id="UP001302676">
    <property type="component" value="Unassembled WGS sequence"/>
</dbReference>
<feature type="region of interest" description="Disordered" evidence="1">
    <location>
        <begin position="1"/>
        <end position="199"/>
    </location>
</feature>
<feature type="compositionally biased region" description="Polar residues" evidence="1">
    <location>
        <begin position="1"/>
        <end position="16"/>
    </location>
</feature>
<evidence type="ECO:0000313" key="3">
    <source>
        <dbReference type="Proteomes" id="UP001302676"/>
    </source>
</evidence>
<feature type="compositionally biased region" description="Polar residues" evidence="1">
    <location>
        <begin position="400"/>
        <end position="409"/>
    </location>
</feature>
<feature type="compositionally biased region" description="Low complexity" evidence="1">
    <location>
        <begin position="523"/>
        <end position="533"/>
    </location>
</feature>
<gene>
    <name evidence="2" type="ORF">C8A04DRAFT_12680</name>
</gene>
<feature type="compositionally biased region" description="Low complexity" evidence="1">
    <location>
        <begin position="302"/>
        <end position="330"/>
    </location>
</feature>
<reference evidence="2" key="1">
    <citation type="journal article" date="2023" name="Mol. Phylogenet. Evol.">
        <title>Genome-scale phylogeny and comparative genomics of the fungal order Sordariales.</title>
        <authorList>
            <person name="Hensen N."/>
            <person name="Bonometti L."/>
            <person name="Westerberg I."/>
            <person name="Brannstrom I.O."/>
            <person name="Guillou S."/>
            <person name="Cros-Aarteil S."/>
            <person name="Calhoun S."/>
            <person name="Haridas S."/>
            <person name="Kuo A."/>
            <person name="Mondo S."/>
            <person name="Pangilinan J."/>
            <person name="Riley R."/>
            <person name="LaButti K."/>
            <person name="Andreopoulos B."/>
            <person name="Lipzen A."/>
            <person name="Chen C."/>
            <person name="Yan M."/>
            <person name="Daum C."/>
            <person name="Ng V."/>
            <person name="Clum A."/>
            <person name="Steindorff A."/>
            <person name="Ohm R.A."/>
            <person name="Martin F."/>
            <person name="Silar P."/>
            <person name="Natvig D.O."/>
            <person name="Lalanne C."/>
            <person name="Gautier V."/>
            <person name="Ament-Velasquez S.L."/>
            <person name="Kruys A."/>
            <person name="Hutchinson M.I."/>
            <person name="Powell A.J."/>
            <person name="Barry K."/>
            <person name="Miller A.N."/>
            <person name="Grigoriev I.V."/>
            <person name="Debuchy R."/>
            <person name="Gladieux P."/>
            <person name="Hiltunen Thoren M."/>
            <person name="Johannesson H."/>
        </authorList>
    </citation>
    <scope>NUCLEOTIDE SEQUENCE</scope>
    <source>
        <strain evidence="2">CBS 141.50</strain>
    </source>
</reference>
<reference evidence="2" key="2">
    <citation type="submission" date="2023-05" db="EMBL/GenBank/DDBJ databases">
        <authorList>
            <consortium name="Lawrence Berkeley National Laboratory"/>
            <person name="Steindorff A."/>
            <person name="Hensen N."/>
            <person name="Bonometti L."/>
            <person name="Westerberg I."/>
            <person name="Brannstrom I.O."/>
            <person name="Guillou S."/>
            <person name="Cros-Aarteil S."/>
            <person name="Calhoun S."/>
            <person name="Haridas S."/>
            <person name="Kuo A."/>
            <person name="Mondo S."/>
            <person name="Pangilinan J."/>
            <person name="Riley R."/>
            <person name="Labutti K."/>
            <person name="Andreopoulos B."/>
            <person name="Lipzen A."/>
            <person name="Chen C."/>
            <person name="Yanf M."/>
            <person name="Daum C."/>
            <person name="Ng V."/>
            <person name="Clum A."/>
            <person name="Ohm R."/>
            <person name="Martin F."/>
            <person name="Silar P."/>
            <person name="Natvig D."/>
            <person name="Lalanne C."/>
            <person name="Gautier V."/>
            <person name="Ament-Velasquez S.L."/>
            <person name="Kruys A."/>
            <person name="Hutchinson M.I."/>
            <person name="Powell A.J."/>
            <person name="Barry K."/>
            <person name="Miller A.N."/>
            <person name="Grigoriev I.V."/>
            <person name="Debuchy R."/>
            <person name="Gladieux P."/>
            <person name="Thoren M.H."/>
            <person name="Johannesson H."/>
        </authorList>
    </citation>
    <scope>NUCLEOTIDE SEQUENCE</scope>
    <source>
        <strain evidence="2">CBS 141.50</strain>
    </source>
</reference>
<feature type="compositionally biased region" description="Low complexity" evidence="1">
    <location>
        <begin position="95"/>
        <end position="105"/>
    </location>
</feature>
<sequence length="689" mass="71003">MEQQEQQHPSLGTNNPFRRKAPASASTPAPPPSTPSPAVPHLPRPDDETPSSIPGESALPRVDQFRHQLEPFSSPAQPPPATSFQKPKVVKKVRVQSPPSSPESSEATERFPALRSYGEDSDGDEDSSSDSDEKDTRNDPFQYPSSTGSADVSGRGNEPRSVLGPRSPPPNPFQTTLQDLEHGVTGPEQGAVTAPGARGGLDVGAFGRLLLTGQAGPAVSSKETSAPGQLAGHPPIPSEGGVNGSSLSRLSISETLQAAQGLPVVSQGAPEQEVTQPALQPAATVTRKKPPPPSSRHGKRIGAGVTGTPGVTKGTANEVQPSLISPSRRPAAPPPVSPSRPRPSTPSDVNKPLPLAPKRSPEEEATESVFEREAAGKAPEPDVHFEPKITSPPRPPTPPNVSHASSGVSAQHAKKPVPPPRRQPHGRSDSKATPSAMTPAAPQDETDSSLRRSSLDSTRSRSSSFRVNVHAPAPPPPRRPSHQSRASSSHVSTLSNATDILPATVSAEPRTFVASPPPLGDTSSNSNSNSASATPGTGTPTSVLTSGPTPIPAAVAKLVPPPPPPARNTSVRGKKPPANRALATPGSSSLSSSSDAAGLGRKVSGSGNGNSKGKEPPPPPRHRDRGNSRASADDGRSNAATGAELQPVGLGLNLGEATVEQESHAGDILADLDALQREVDALRGQVGKE</sequence>
<feature type="region of interest" description="Disordered" evidence="1">
    <location>
        <begin position="216"/>
        <end position="249"/>
    </location>
</feature>
<evidence type="ECO:0000313" key="2">
    <source>
        <dbReference type="EMBL" id="KAK4143061.1"/>
    </source>
</evidence>
<feature type="compositionally biased region" description="Polar residues" evidence="1">
    <location>
        <begin position="534"/>
        <end position="548"/>
    </location>
</feature>
<evidence type="ECO:0000256" key="1">
    <source>
        <dbReference type="SAM" id="MobiDB-lite"/>
    </source>
</evidence>
<feature type="compositionally biased region" description="Acidic residues" evidence="1">
    <location>
        <begin position="119"/>
        <end position="133"/>
    </location>
</feature>
<feature type="compositionally biased region" description="Low complexity" evidence="1">
    <location>
        <begin position="483"/>
        <end position="492"/>
    </location>
</feature>
<dbReference type="AlphaFoldDB" id="A0AAN6ZMZ5"/>
<comment type="caution">
    <text evidence="2">The sequence shown here is derived from an EMBL/GenBank/DDBJ whole genome shotgun (WGS) entry which is preliminary data.</text>
</comment>
<feature type="compositionally biased region" description="Pro residues" evidence="1">
    <location>
        <begin position="331"/>
        <end position="344"/>
    </location>
</feature>
<feature type="region of interest" description="Disordered" evidence="1">
    <location>
        <begin position="262"/>
        <end position="647"/>
    </location>
</feature>
<dbReference type="EMBL" id="MU853590">
    <property type="protein sequence ID" value="KAK4143061.1"/>
    <property type="molecule type" value="Genomic_DNA"/>
</dbReference>
<feature type="compositionally biased region" description="Basic residues" evidence="1">
    <location>
        <begin position="286"/>
        <end position="300"/>
    </location>
</feature>
<name>A0AAN6ZMZ5_9PEZI</name>
<organism evidence="2 3">
    <name type="scientific">Dichotomopilus funicola</name>
    <dbReference type="NCBI Taxonomy" id="1934379"/>
    <lineage>
        <taxon>Eukaryota</taxon>
        <taxon>Fungi</taxon>
        <taxon>Dikarya</taxon>
        <taxon>Ascomycota</taxon>
        <taxon>Pezizomycotina</taxon>
        <taxon>Sordariomycetes</taxon>
        <taxon>Sordariomycetidae</taxon>
        <taxon>Sordariales</taxon>
        <taxon>Chaetomiaceae</taxon>
        <taxon>Dichotomopilus</taxon>
    </lineage>
</organism>
<feature type="compositionally biased region" description="Basic and acidic residues" evidence="1">
    <location>
        <begin position="625"/>
        <end position="636"/>
    </location>
</feature>
<feature type="compositionally biased region" description="Pro residues" evidence="1">
    <location>
        <begin position="28"/>
        <end position="42"/>
    </location>
</feature>
<feature type="compositionally biased region" description="Low complexity" evidence="1">
    <location>
        <begin position="455"/>
        <end position="464"/>
    </location>
</feature>
<dbReference type="GeneID" id="87814030"/>
<proteinExistence type="predicted"/>